<evidence type="ECO:0000259" key="1">
    <source>
        <dbReference type="Pfam" id="PF23310"/>
    </source>
</evidence>
<name>A0A8X7SKG9_BRACI</name>
<proteinExistence type="predicted"/>
<feature type="domain" description="At2g35280-like TPR" evidence="1">
    <location>
        <begin position="56"/>
        <end position="123"/>
    </location>
</feature>
<dbReference type="PANTHER" id="PTHR33784">
    <property type="entry name" value="OS05G0482100 PROTEIN"/>
    <property type="match status" value="1"/>
</dbReference>
<gene>
    <name evidence="2" type="ORF">Bca52824_027183</name>
</gene>
<sequence>MEYFPLLELPEDIQVLVVERVARNSILDLFCVRESSKWMKALADRRRVYHFFDVLSVPWDLDMPSQFLKTCYEEGNPSTIYLKGAQFFFSWCFKEEGLYLLKQAADAGYERAVYLHAITRVIYWSDGEYMSRIPRESVARMGKLVRSVKWGGGLWHCNEFREKKKAFDSSYLSWFYNCKCGNLIERSWNCLWQIDISKDDNMCNRCFYIKVLGCFFRDFLPVTLFRDTRRW</sequence>
<dbReference type="Pfam" id="PF23310">
    <property type="entry name" value="TPR_27"/>
    <property type="match status" value="1"/>
</dbReference>
<keyword evidence="3" id="KW-1185">Reference proteome</keyword>
<evidence type="ECO:0000313" key="2">
    <source>
        <dbReference type="EMBL" id="KAG2307435.1"/>
    </source>
</evidence>
<evidence type="ECO:0000313" key="3">
    <source>
        <dbReference type="Proteomes" id="UP000886595"/>
    </source>
</evidence>
<reference evidence="2 3" key="1">
    <citation type="submission" date="2020-02" db="EMBL/GenBank/DDBJ databases">
        <authorList>
            <person name="Ma Q."/>
            <person name="Huang Y."/>
            <person name="Song X."/>
            <person name="Pei D."/>
        </authorList>
    </citation>
    <scope>NUCLEOTIDE SEQUENCE [LARGE SCALE GENOMIC DNA]</scope>
    <source>
        <strain evidence="2">Sxm20200214</strain>
        <tissue evidence="2">Leaf</tissue>
    </source>
</reference>
<comment type="caution">
    <text evidence="2">The sequence shown here is derived from an EMBL/GenBank/DDBJ whole genome shotgun (WGS) entry which is preliminary data.</text>
</comment>
<dbReference type="PANTHER" id="PTHR33784:SF23">
    <property type="entry name" value="F-BOX DOMAIN-CONTAINING PROTEIN"/>
    <property type="match status" value="1"/>
</dbReference>
<organism evidence="2 3">
    <name type="scientific">Brassica carinata</name>
    <name type="common">Ethiopian mustard</name>
    <name type="synonym">Abyssinian cabbage</name>
    <dbReference type="NCBI Taxonomy" id="52824"/>
    <lineage>
        <taxon>Eukaryota</taxon>
        <taxon>Viridiplantae</taxon>
        <taxon>Streptophyta</taxon>
        <taxon>Embryophyta</taxon>
        <taxon>Tracheophyta</taxon>
        <taxon>Spermatophyta</taxon>
        <taxon>Magnoliopsida</taxon>
        <taxon>eudicotyledons</taxon>
        <taxon>Gunneridae</taxon>
        <taxon>Pentapetalae</taxon>
        <taxon>rosids</taxon>
        <taxon>malvids</taxon>
        <taxon>Brassicales</taxon>
        <taxon>Brassicaceae</taxon>
        <taxon>Brassiceae</taxon>
        <taxon>Brassica</taxon>
    </lineage>
</organism>
<dbReference type="Proteomes" id="UP000886595">
    <property type="component" value="Unassembled WGS sequence"/>
</dbReference>
<dbReference type="AlphaFoldDB" id="A0A8X7SKG9"/>
<dbReference type="InterPro" id="IPR040338">
    <property type="entry name" value="At1g67623-like"/>
</dbReference>
<dbReference type="InterPro" id="IPR057136">
    <property type="entry name" value="At2g35280_TPR_dom"/>
</dbReference>
<accession>A0A8X7SKG9</accession>
<protein>
    <recommendedName>
        <fullName evidence="1">At2g35280-like TPR domain-containing protein</fullName>
    </recommendedName>
</protein>
<dbReference type="OrthoDB" id="1026202at2759"/>
<dbReference type="EMBL" id="JAAMPC010000006">
    <property type="protein sequence ID" value="KAG2307435.1"/>
    <property type="molecule type" value="Genomic_DNA"/>
</dbReference>